<name>A0A2P6N1Q7_9EUKA</name>
<proteinExistence type="predicted"/>
<evidence type="ECO:0000313" key="2">
    <source>
        <dbReference type="Proteomes" id="UP000241769"/>
    </source>
</evidence>
<gene>
    <name evidence="1" type="ORF">PROFUN_08549</name>
</gene>
<dbReference type="EMBL" id="MDYQ01000251">
    <property type="protein sequence ID" value="PRP77875.1"/>
    <property type="molecule type" value="Genomic_DNA"/>
</dbReference>
<comment type="caution">
    <text evidence="1">The sequence shown here is derived from an EMBL/GenBank/DDBJ whole genome shotgun (WGS) entry which is preliminary data.</text>
</comment>
<protein>
    <submittedName>
        <fullName evidence="1">Uncharacterized protein</fullName>
    </submittedName>
</protein>
<dbReference type="InParanoid" id="A0A2P6N1Q7"/>
<organism evidence="1 2">
    <name type="scientific">Planoprotostelium fungivorum</name>
    <dbReference type="NCBI Taxonomy" id="1890364"/>
    <lineage>
        <taxon>Eukaryota</taxon>
        <taxon>Amoebozoa</taxon>
        <taxon>Evosea</taxon>
        <taxon>Variosea</taxon>
        <taxon>Cavosteliida</taxon>
        <taxon>Cavosteliaceae</taxon>
        <taxon>Planoprotostelium</taxon>
    </lineage>
</organism>
<sequence length="375" mass="41730">MVILSEFRFPKEPPKPFFLTETNGKVLSTLDNQSSNTNGLQGTIASSFTRVLHPTSKGILGAPMAELVKPSLLFECLAFWLSVQENKERNTNGTHTPREPPIGRFRLARIDCLLFEHEDVLCIDGENDSKGGGMISEIISTSGQSLEGIAQSLRALNQNSARTICIVFVNQDIYRWNQRISESQKQGGCQVIDDSLPRCRITWATRWCIQIFRPDVHSRGGCQVCFLSFHAERDKGLRALNQNSARMVYFSLYSAMNVRTKNLNTPPCSPGDSTPGSYVPLRVGTEKTDLAPSLNEIRPRDIYRWNQRISESQKQGGCQVIDDSLPRQQGEVLSATHFKNFLCTKCVLMGGSCVTSSANNNKVFGVPLAECCMEP</sequence>
<keyword evidence="2" id="KW-1185">Reference proteome</keyword>
<accession>A0A2P6N1Q7</accession>
<reference evidence="1 2" key="1">
    <citation type="journal article" date="2018" name="Genome Biol. Evol.">
        <title>Multiple Roots of Fruiting Body Formation in Amoebozoa.</title>
        <authorList>
            <person name="Hillmann F."/>
            <person name="Forbes G."/>
            <person name="Novohradska S."/>
            <person name="Ferling I."/>
            <person name="Riege K."/>
            <person name="Groth M."/>
            <person name="Westermann M."/>
            <person name="Marz M."/>
            <person name="Spaller T."/>
            <person name="Winckler T."/>
            <person name="Schaap P."/>
            <person name="Glockner G."/>
        </authorList>
    </citation>
    <scope>NUCLEOTIDE SEQUENCE [LARGE SCALE GENOMIC DNA]</scope>
    <source>
        <strain evidence="1 2">Jena</strain>
    </source>
</reference>
<evidence type="ECO:0000313" key="1">
    <source>
        <dbReference type="EMBL" id="PRP77875.1"/>
    </source>
</evidence>
<dbReference type="Proteomes" id="UP000241769">
    <property type="component" value="Unassembled WGS sequence"/>
</dbReference>
<dbReference type="AlphaFoldDB" id="A0A2P6N1Q7"/>